<reference evidence="3" key="1">
    <citation type="journal article" date="2019" name="Int. J. Syst. Evol. Microbiol.">
        <title>The Global Catalogue of Microorganisms (GCM) 10K type strain sequencing project: providing services to taxonomists for standard genome sequencing and annotation.</title>
        <authorList>
            <consortium name="The Broad Institute Genomics Platform"/>
            <consortium name="The Broad Institute Genome Sequencing Center for Infectious Disease"/>
            <person name="Wu L."/>
            <person name="Ma J."/>
        </authorList>
    </citation>
    <scope>NUCLEOTIDE SEQUENCE [LARGE SCALE GENOMIC DNA]</scope>
    <source>
        <strain evidence="3">CGMCC 1.15475</strain>
    </source>
</reference>
<gene>
    <name evidence="2" type="ORF">ACFSDB_01205</name>
</gene>
<proteinExistence type="predicted"/>
<evidence type="ECO:0000313" key="2">
    <source>
        <dbReference type="EMBL" id="MFD1861519.1"/>
    </source>
</evidence>
<name>A0ABW4QD47_9BACL</name>
<feature type="transmembrane region" description="Helical" evidence="1">
    <location>
        <begin position="97"/>
        <end position="117"/>
    </location>
</feature>
<sequence length="118" mass="13649">MEFFIILAVLLVLFLAVDKGLRKGFKVEKKRLSDSPGKKADAWSRGIILVAALAFIPFVVTETGDRLIWFWIVYLTGLHLVQAFLQWKYIRESREHLVTLSMLPVGLAALLFIRFYFF</sequence>
<protein>
    <submittedName>
        <fullName evidence="2">DUF4181 domain-containing protein</fullName>
    </submittedName>
</protein>
<feature type="transmembrane region" description="Helical" evidence="1">
    <location>
        <begin position="42"/>
        <end position="60"/>
    </location>
</feature>
<evidence type="ECO:0000256" key="1">
    <source>
        <dbReference type="SAM" id="Phobius"/>
    </source>
</evidence>
<keyword evidence="3" id="KW-1185">Reference proteome</keyword>
<keyword evidence="1" id="KW-1133">Transmembrane helix</keyword>
<keyword evidence="1" id="KW-0812">Transmembrane</keyword>
<dbReference type="RefSeq" id="WP_204891465.1">
    <property type="nucleotide sequence ID" value="NZ_JBHUFW010000002.1"/>
</dbReference>
<accession>A0ABW4QD47</accession>
<dbReference type="Proteomes" id="UP001597273">
    <property type="component" value="Unassembled WGS sequence"/>
</dbReference>
<dbReference type="InterPro" id="IPR025441">
    <property type="entry name" value="DUF4181"/>
</dbReference>
<feature type="transmembrane region" description="Helical" evidence="1">
    <location>
        <begin position="67"/>
        <end position="85"/>
    </location>
</feature>
<dbReference type="EMBL" id="JBHUFW010000002">
    <property type="protein sequence ID" value="MFD1861519.1"/>
    <property type="molecule type" value="Genomic_DNA"/>
</dbReference>
<comment type="caution">
    <text evidence="2">The sequence shown here is derived from an EMBL/GenBank/DDBJ whole genome shotgun (WGS) entry which is preliminary data.</text>
</comment>
<keyword evidence="1" id="KW-0472">Membrane</keyword>
<evidence type="ECO:0000313" key="3">
    <source>
        <dbReference type="Proteomes" id="UP001597273"/>
    </source>
</evidence>
<organism evidence="2 3">
    <name type="scientific">Planococcus chinensis</name>
    <dbReference type="NCBI Taxonomy" id="272917"/>
    <lineage>
        <taxon>Bacteria</taxon>
        <taxon>Bacillati</taxon>
        <taxon>Bacillota</taxon>
        <taxon>Bacilli</taxon>
        <taxon>Bacillales</taxon>
        <taxon>Caryophanaceae</taxon>
        <taxon>Planococcus</taxon>
    </lineage>
</organism>
<dbReference type="Pfam" id="PF13789">
    <property type="entry name" value="DUF4181"/>
    <property type="match status" value="1"/>
</dbReference>